<protein>
    <submittedName>
        <fullName evidence="2">Uncharacterized protein</fullName>
    </submittedName>
</protein>
<proteinExistence type="predicted"/>
<dbReference type="AlphaFoldDB" id="A0A5B7EW24"/>
<organism evidence="2 3">
    <name type="scientific">Portunus trituberculatus</name>
    <name type="common">Swimming crab</name>
    <name type="synonym">Neptunus trituberculatus</name>
    <dbReference type="NCBI Taxonomy" id="210409"/>
    <lineage>
        <taxon>Eukaryota</taxon>
        <taxon>Metazoa</taxon>
        <taxon>Ecdysozoa</taxon>
        <taxon>Arthropoda</taxon>
        <taxon>Crustacea</taxon>
        <taxon>Multicrustacea</taxon>
        <taxon>Malacostraca</taxon>
        <taxon>Eumalacostraca</taxon>
        <taxon>Eucarida</taxon>
        <taxon>Decapoda</taxon>
        <taxon>Pleocyemata</taxon>
        <taxon>Brachyura</taxon>
        <taxon>Eubrachyura</taxon>
        <taxon>Portunoidea</taxon>
        <taxon>Portunidae</taxon>
        <taxon>Portuninae</taxon>
        <taxon>Portunus</taxon>
    </lineage>
</organism>
<comment type="caution">
    <text evidence="2">The sequence shown here is derived from an EMBL/GenBank/DDBJ whole genome shotgun (WGS) entry which is preliminary data.</text>
</comment>
<gene>
    <name evidence="2" type="ORF">E2C01_030703</name>
</gene>
<evidence type="ECO:0000256" key="1">
    <source>
        <dbReference type="SAM" id="MobiDB-lite"/>
    </source>
</evidence>
<dbReference type="EMBL" id="VSRR010003720">
    <property type="protein sequence ID" value="MPC37229.1"/>
    <property type="molecule type" value="Genomic_DNA"/>
</dbReference>
<feature type="region of interest" description="Disordered" evidence="1">
    <location>
        <begin position="35"/>
        <end position="91"/>
    </location>
</feature>
<evidence type="ECO:0000313" key="2">
    <source>
        <dbReference type="EMBL" id="MPC37229.1"/>
    </source>
</evidence>
<dbReference type="Proteomes" id="UP000324222">
    <property type="component" value="Unassembled WGS sequence"/>
</dbReference>
<reference evidence="2 3" key="1">
    <citation type="submission" date="2019-05" db="EMBL/GenBank/DDBJ databases">
        <title>Another draft genome of Portunus trituberculatus and its Hox gene families provides insights of decapod evolution.</title>
        <authorList>
            <person name="Jeong J.-H."/>
            <person name="Song I."/>
            <person name="Kim S."/>
            <person name="Choi T."/>
            <person name="Kim D."/>
            <person name="Ryu S."/>
            <person name="Kim W."/>
        </authorList>
    </citation>
    <scope>NUCLEOTIDE SEQUENCE [LARGE SCALE GENOMIC DNA]</scope>
    <source>
        <tissue evidence="2">Muscle</tissue>
    </source>
</reference>
<feature type="compositionally biased region" description="Basic and acidic residues" evidence="1">
    <location>
        <begin position="51"/>
        <end position="64"/>
    </location>
</feature>
<name>A0A5B7EW24_PORTR</name>
<sequence length="113" mass="12485">MFPISRQHVLVLFVGSVQDLRLITFSPCFAESHSRLVGSQWDSKGRAGSRGQEEHEKCYKERRGNVTSGQQSHSSRHRAGTPPGQQAGVGGSREGILVSLIIFVWVNKKGIVR</sequence>
<keyword evidence="3" id="KW-1185">Reference proteome</keyword>
<accession>A0A5B7EW24</accession>
<evidence type="ECO:0000313" key="3">
    <source>
        <dbReference type="Proteomes" id="UP000324222"/>
    </source>
</evidence>